<dbReference type="OrthoDB" id="2359033at2759"/>
<dbReference type="KEGG" id="dpx:DAPPUDRAFT_316283"/>
<evidence type="ECO:0000313" key="3">
    <source>
        <dbReference type="Proteomes" id="UP000000305"/>
    </source>
</evidence>
<dbReference type="InParanoid" id="E9GCF0"/>
<gene>
    <name evidence="2" type="ORF">DAPPUDRAFT_316283</name>
</gene>
<protein>
    <recommendedName>
        <fullName evidence="1">BTB domain-containing protein</fullName>
    </recommendedName>
</protein>
<organism evidence="2 3">
    <name type="scientific">Daphnia pulex</name>
    <name type="common">Water flea</name>
    <dbReference type="NCBI Taxonomy" id="6669"/>
    <lineage>
        <taxon>Eukaryota</taxon>
        <taxon>Metazoa</taxon>
        <taxon>Ecdysozoa</taxon>
        <taxon>Arthropoda</taxon>
        <taxon>Crustacea</taxon>
        <taxon>Branchiopoda</taxon>
        <taxon>Diplostraca</taxon>
        <taxon>Cladocera</taxon>
        <taxon>Anomopoda</taxon>
        <taxon>Daphniidae</taxon>
        <taxon>Daphnia</taxon>
    </lineage>
</organism>
<feature type="domain" description="BTB" evidence="1">
    <location>
        <begin position="126"/>
        <end position="194"/>
    </location>
</feature>
<dbReference type="EMBL" id="GL732539">
    <property type="protein sequence ID" value="EFX82540.1"/>
    <property type="molecule type" value="Genomic_DNA"/>
</dbReference>
<evidence type="ECO:0000313" key="2">
    <source>
        <dbReference type="EMBL" id="EFX82540.1"/>
    </source>
</evidence>
<dbReference type="InterPro" id="IPR051481">
    <property type="entry name" value="BTB-POZ/Galectin-3-binding"/>
</dbReference>
<dbReference type="PhylomeDB" id="E9GCF0"/>
<dbReference type="InterPro" id="IPR011333">
    <property type="entry name" value="SKP1/BTB/POZ_sf"/>
</dbReference>
<reference evidence="2 3" key="1">
    <citation type="journal article" date="2011" name="Science">
        <title>The ecoresponsive genome of Daphnia pulex.</title>
        <authorList>
            <person name="Colbourne J.K."/>
            <person name="Pfrender M.E."/>
            <person name="Gilbert D."/>
            <person name="Thomas W.K."/>
            <person name="Tucker A."/>
            <person name="Oakley T.H."/>
            <person name="Tokishita S."/>
            <person name="Aerts A."/>
            <person name="Arnold G.J."/>
            <person name="Basu M.K."/>
            <person name="Bauer D.J."/>
            <person name="Caceres C.E."/>
            <person name="Carmel L."/>
            <person name="Casola C."/>
            <person name="Choi J.H."/>
            <person name="Detter J.C."/>
            <person name="Dong Q."/>
            <person name="Dusheyko S."/>
            <person name="Eads B.D."/>
            <person name="Frohlich T."/>
            <person name="Geiler-Samerotte K.A."/>
            <person name="Gerlach D."/>
            <person name="Hatcher P."/>
            <person name="Jogdeo S."/>
            <person name="Krijgsveld J."/>
            <person name="Kriventseva E.V."/>
            <person name="Kultz D."/>
            <person name="Laforsch C."/>
            <person name="Lindquist E."/>
            <person name="Lopez J."/>
            <person name="Manak J.R."/>
            <person name="Muller J."/>
            <person name="Pangilinan J."/>
            <person name="Patwardhan R.P."/>
            <person name="Pitluck S."/>
            <person name="Pritham E.J."/>
            <person name="Rechtsteiner A."/>
            <person name="Rho M."/>
            <person name="Rogozin I.B."/>
            <person name="Sakarya O."/>
            <person name="Salamov A."/>
            <person name="Schaack S."/>
            <person name="Shapiro H."/>
            <person name="Shiga Y."/>
            <person name="Skalitzky C."/>
            <person name="Smith Z."/>
            <person name="Souvorov A."/>
            <person name="Sung W."/>
            <person name="Tang Z."/>
            <person name="Tsuchiya D."/>
            <person name="Tu H."/>
            <person name="Vos H."/>
            <person name="Wang M."/>
            <person name="Wolf Y.I."/>
            <person name="Yamagata H."/>
            <person name="Yamada T."/>
            <person name="Ye Y."/>
            <person name="Shaw J.R."/>
            <person name="Andrews J."/>
            <person name="Crease T.J."/>
            <person name="Tang H."/>
            <person name="Lucas S.M."/>
            <person name="Robertson H.M."/>
            <person name="Bork P."/>
            <person name="Koonin E.V."/>
            <person name="Zdobnov E.M."/>
            <person name="Grigoriev I.V."/>
            <person name="Lynch M."/>
            <person name="Boore J.L."/>
        </authorList>
    </citation>
    <scope>NUCLEOTIDE SEQUENCE [LARGE SCALE GENOMIC DNA]</scope>
</reference>
<dbReference type="Proteomes" id="UP000000305">
    <property type="component" value="Unassembled WGS sequence"/>
</dbReference>
<dbReference type="AlphaFoldDB" id="E9GCF0"/>
<dbReference type="HOGENOM" id="CLU_102326_0_0_1"/>
<evidence type="ECO:0000259" key="1">
    <source>
        <dbReference type="PROSITE" id="PS50097"/>
    </source>
</evidence>
<dbReference type="PROSITE" id="PS50097">
    <property type="entry name" value="BTB"/>
    <property type="match status" value="1"/>
</dbReference>
<dbReference type="Pfam" id="PF00651">
    <property type="entry name" value="BTB"/>
    <property type="match status" value="1"/>
</dbReference>
<accession>E9GCF0</accession>
<dbReference type="CDD" id="cd18186">
    <property type="entry name" value="BTB_POZ_ZBTB_KLHL-like"/>
    <property type="match status" value="1"/>
</dbReference>
<dbReference type="Gene3D" id="3.30.710.10">
    <property type="entry name" value="Potassium Channel Kv1.1, Chain A"/>
    <property type="match status" value="1"/>
</dbReference>
<dbReference type="PANTHER" id="PTHR24410:SF23">
    <property type="entry name" value="BTB DOMAIN-CONTAINING PROTEIN-RELATED"/>
    <property type="match status" value="1"/>
</dbReference>
<keyword evidence="3" id="KW-1185">Reference proteome</keyword>
<proteinExistence type="predicted"/>
<name>E9GCF0_DAPPU</name>
<dbReference type="PANTHER" id="PTHR24410">
    <property type="entry name" value="HL07962P-RELATED"/>
    <property type="match status" value="1"/>
</dbReference>
<dbReference type="InterPro" id="IPR000210">
    <property type="entry name" value="BTB/POZ_dom"/>
</dbReference>
<dbReference type="SUPFAM" id="SSF54695">
    <property type="entry name" value="POZ domain"/>
    <property type="match status" value="1"/>
</dbReference>
<sequence length="205" mass="24259">MEYQKEELFFAYITGDFDDNLIIKPVIHFACAKHRRFGLKVEDIYCSWQKHKKWYKMEPKKSKINSELLLRFTVQLDFDIITNSNRYPELIFDIRSVSTIGNYYYKMMDDYLWKNLWAAATNQKLTDVEIFVGTVKVIDAHRIILCARSSVLNMVLNKISNTEKSIFTFGEEFDVDIVHYFLKFLYTGHLKTSAKVKQMSQLADM</sequence>